<feature type="transmembrane region" description="Helical" evidence="9">
    <location>
        <begin position="93"/>
        <end position="118"/>
    </location>
</feature>
<evidence type="ECO:0000256" key="2">
    <source>
        <dbReference type="ARBA" id="ARBA00022475"/>
    </source>
</evidence>
<dbReference type="InterPro" id="IPR050569">
    <property type="entry name" value="TAAR"/>
</dbReference>
<evidence type="ECO:0000313" key="11">
    <source>
        <dbReference type="EMBL" id="KAF6035551.1"/>
    </source>
</evidence>
<evidence type="ECO:0000256" key="7">
    <source>
        <dbReference type="ARBA" id="ARBA00023170"/>
    </source>
</evidence>
<evidence type="ECO:0000313" key="12">
    <source>
        <dbReference type="Proteomes" id="UP000593567"/>
    </source>
</evidence>
<feature type="transmembrane region" description="Helical" evidence="9">
    <location>
        <begin position="53"/>
        <end position="73"/>
    </location>
</feature>
<organism evidence="11 12">
    <name type="scientific">Bugula neritina</name>
    <name type="common">Brown bryozoan</name>
    <name type="synonym">Sertularia neritina</name>
    <dbReference type="NCBI Taxonomy" id="10212"/>
    <lineage>
        <taxon>Eukaryota</taxon>
        <taxon>Metazoa</taxon>
        <taxon>Spiralia</taxon>
        <taxon>Lophotrochozoa</taxon>
        <taxon>Bryozoa</taxon>
        <taxon>Gymnolaemata</taxon>
        <taxon>Cheilostomatida</taxon>
        <taxon>Flustrina</taxon>
        <taxon>Buguloidea</taxon>
        <taxon>Bugulidae</taxon>
        <taxon>Bugula</taxon>
    </lineage>
</organism>
<dbReference type="Gene3D" id="1.20.1070.10">
    <property type="entry name" value="Rhodopsin 7-helix transmembrane proteins"/>
    <property type="match status" value="1"/>
</dbReference>
<keyword evidence="7" id="KW-0675">Receptor</keyword>
<accession>A0A7J7KCG9</accession>
<dbReference type="EMBL" id="VXIV02000862">
    <property type="protein sequence ID" value="KAF6035551.1"/>
    <property type="molecule type" value="Genomic_DNA"/>
</dbReference>
<feature type="domain" description="G-protein coupled receptors family 1 profile" evidence="10">
    <location>
        <begin position="34"/>
        <end position="283"/>
    </location>
</feature>
<feature type="transmembrane region" description="Helical" evidence="9">
    <location>
        <begin position="20"/>
        <end position="41"/>
    </location>
</feature>
<dbReference type="PANTHER" id="PTHR24249">
    <property type="entry name" value="HISTAMINE RECEPTOR-RELATED G-PROTEIN COUPLED RECEPTOR"/>
    <property type="match status" value="1"/>
</dbReference>
<evidence type="ECO:0000256" key="5">
    <source>
        <dbReference type="ARBA" id="ARBA00023040"/>
    </source>
</evidence>
<dbReference type="GO" id="GO:0005886">
    <property type="term" value="C:plasma membrane"/>
    <property type="evidence" value="ECO:0007669"/>
    <property type="project" value="UniProtKB-SubCell"/>
</dbReference>
<sequence length="310" mass="35094">MENKSIFCDDITEFCADSSNLTGIVSINIFSIIFNILNLFVLRSLEKSKRTTYFWIIVNIMISDVAASIAFVFAFNCWLNMEIVNSSSATAKIYQVVVLIFAFTSFMTRNFIFALASYERYISICRPFNVSSNKVLNNLGICFVIIWVGSCVLMAIPVATGTENYCYGEFGVMPLKFNPQLDVVFGVCMTITCFICILCWFRAWKELKKMERRNTTGGDDLAVRRSAQYIMLMFVLFYLSSIPTILGVVFNQVGGLSQNLVSVNRWISTIYQSLYSILNVIAYILMTPGYRLHISSLFKKRSAVAPAGNR</sequence>
<proteinExistence type="predicted"/>
<dbReference type="AlphaFoldDB" id="A0A7J7KCG9"/>
<dbReference type="Proteomes" id="UP000593567">
    <property type="component" value="Unassembled WGS sequence"/>
</dbReference>
<evidence type="ECO:0000256" key="8">
    <source>
        <dbReference type="ARBA" id="ARBA00023224"/>
    </source>
</evidence>
<evidence type="ECO:0000256" key="3">
    <source>
        <dbReference type="ARBA" id="ARBA00022692"/>
    </source>
</evidence>
<keyword evidence="5" id="KW-0297">G-protein coupled receptor</keyword>
<keyword evidence="2" id="KW-1003">Cell membrane</keyword>
<keyword evidence="4 9" id="KW-1133">Transmembrane helix</keyword>
<comment type="caution">
    <text evidence="11">The sequence shown here is derived from an EMBL/GenBank/DDBJ whole genome shotgun (WGS) entry which is preliminary data.</text>
</comment>
<reference evidence="11" key="1">
    <citation type="submission" date="2020-06" db="EMBL/GenBank/DDBJ databases">
        <title>Draft genome of Bugula neritina, a colonial animal packing powerful symbionts and potential medicines.</title>
        <authorList>
            <person name="Rayko M."/>
        </authorList>
    </citation>
    <scope>NUCLEOTIDE SEQUENCE [LARGE SCALE GENOMIC DNA]</scope>
    <source>
        <strain evidence="11">Kwan_BN1</strain>
    </source>
</reference>
<keyword evidence="12" id="KW-1185">Reference proteome</keyword>
<dbReference type="SUPFAM" id="SSF81321">
    <property type="entry name" value="Family A G protein-coupled receptor-like"/>
    <property type="match status" value="1"/>
</dbReference>
<dbReference type="InterPro" id="IPR017452">
    <property type="entry name" value="GPCR_Rhodpsn_7TM"/>
</dbReference>
<comment type="subcellular location">
    <subcellularLocation>
        <location evidence="1">Cell membrane</location>
        <topology evidence="1">Multi-pass membrane protein</topology>
    </subcellularLocation>
</comment>
<dbReference type="GO" id="GO:0004930">
    <property type="term" value="F:G protein-coupled receptor activity"/>
    <property type="evidence" value="ECO:0007669"/>
    <property type="project" value="UniProtKB-KW"/>
</dbReference>
<dbReference type="PROSITE" id="PS50262">
    <property type="entry name" value="G_PROTEIN_RECEP_F1_2"/>
    <property type="match status" value="1"/>
</dbReference>
<keyword evidence="8" id="KW-0807">Transducer</keyword>
<feature type="transmembrane region" description="Helical" evidence="9">
    <location>
        <begin position="229"/>
        <end position="250"/>
    </location>
</feature>
<feature type="transmembrane region" description="Helical" evidence="9">
    <location>
        <begin position="270"/>
        <end position="292"/>
    </location>
</feature>
<keyword evidence="6 9" id="KW-0472">Membrane</keyword>
<keyword evidence="3 9" id="KW-0812">Transmembrane</keyword>
<dbReference type="CDD" id="cd00637">
    <property type="entry name" value="7tm_classA_rhodopsin-like"/>
    <property type="match status" value="1"/>
</dbReference>
<protein>
    <recommendedName>
        <fullName evidence="10">G-protein coupled receptors family 1 profile domain-containing protein</fullName>
    </recommendedName>
</protein>
<dbReference type="PANTHER" id="PTHR24249:SF372">
    <property type="entry name" value="G-PROTEIN COUPLED RECEPTORS FAMILY 1 PROFILE DOMAIN-CONTAINING PROTEIN"/>
    <property type="match status" value="1"/>
</dbReference>
<feature type="transmembrane region" description="Helical" evidence="9">
    <location>
        <begin position="139"/>
        <end position="159"/>
    </location>
</feature>
<dbReference type="Pfam" id="PF00001">
    <property type="entry name" value="7tm_1"/>
    <property type="match status" value="1"/>
</dbReference>
<gene>
    <name evidence="11" type="ORF">EB796_006134</name>
</gene>
<name>A0A7J7KCG9_BUGNE</name>
<dbReference type="InterPro" id="IPR000276">
    <property type="entry name" value="GPCR_Rhodpsn"/>
</dbReference>
<evidence type="ECO:0000256" key="9">
    <source>
        <dbReference type="SAM" id="Phobius"/>
    </source>
</evidence>
<evidence type="ECO:0000256" key="1">
    <source>
        <dbReference type="ARBA" id="ARBA00004651"/>
    </source>
</evidence>
<evidence type="ECO:0000256" key="6">
    <source>
        <dbReference type="ARBA" id="ARBA00023136"/>
    </source>
</evidence>
<feature type="transmembrane region" description="Helical" evidence="9">
    <location>
        <begin position="183"/>
        <end position="204"/>
    </location>
</feature>
<evidence type="ECO:0000259" key="10">
    <source>
        <dbReference type="PROSITE" id="PS50262"/>
    </source>
</evidence>
<evidence type="ECO:0000256" key="4">
    <source>
        <dbReference type="ARBA" id="ARBA00022989"/>
    </source>
</evidence>